<keyword evidence="3" id="KW-0479">Metal-binding</keyword>
<gene>
    <name evidence="5" type="ORF">ACFLIM_24780</name>
</gene>
<keyword evidence="4" id="KW-0408">Iron</keyword>
<dbReference type="RefSeq" id="WP_393169247.1">
    <property type="nucleotide sequence ID" value="NZ_JBICRM010000015.1"/>
</dbReference>
<evidence type="ECO:0000256" key="4">
    <source>
        <dbReference type="ARBA" id="ARBA00023004"/>
    </source>
</evidence>
<organism evidence="5 6">
    <name type="scientific">Nonomuraea marmarensis</name>
    <dbReference type="NCBI Taxonomy" id="3351344"/>
    <lineage>
        <taxon>Bacteria</taxon>
        <taxon>Bacillati</taxon>
        <taxon>Actinomycetota</taxon>
        <taxon>Actinomycetes</taxon>
        <taxon>Streptosporangiales</taxon>
        <taxon>Streptosporangiaceae</taxon>
        <taxon>Nonomuraea</taxon>
    </lineage>
</organism>
<evidence type="ECO:0000313" key="6">
    <source>
        <dbReference type="Proteomes" id="UP001603978"/>
    </source>
</evidence>
<name>A0ABW7AGH8_9ACTN</name>
<evidence type="ECO:0000256" key="1">
    <source>
        <dbReference type="ARBA" id="ARBA00022448"/>
    </source>
</evidence>
<evidence type="ECO:0000313" key="5">
    <source>
        <dbReference type="EMBL" id="MFG1706416.1"/>
    </source>
</evidence>
<dbReference type="InterPro" id="IPR009050">
    <property type="entry name" value="Globin-like_sf"/>
</dbReference>
<dbReference type="InterPro" id="IPR001486">
    <property type="entry name" value="Hemoglobin_trunc"/>
</dbReference>
<dbReference type="CDD" id="cd14775">
    <property type="entry name" value="TrHb2_O-like"/>
    <property type="match status" value="1"/>
</dbReference>
<protein>
    <submittedName>
        <fullName evidence="5">Group II truncated hemoglobin</fullName>
    </submittedName>
</protein>
<sequence length="145" mass="16352">METLFEHAGGEEGLRKFIEIFYRSLLADPMLQPLFGEGRPSHIGNLAAFTAETFGGPDTFSREMGGFPLLIDAHRGLKINEEQRLRFIELYLAAADQAGLPDDEPFRAALRSHVEFGSEVAMQNSHAETDDQLHPLREVPRWGWE</sequence>
<dbReference type="InterPro" id="IPR012292">
    <property type="entry name" value="Globin/Proto"/>
</dbReference>
<comment type="caution">
    <text evidence="5">The sequence shown here is derived from an EMBL/GenBank/DDBJ whole genome shotgun (WGS) entry which is preliminary data.</text>
</comment>
<keyword evidence="2" id="KW-0349">Heme</keyword>
<dbReference type="Proteomes" id="UP001603978">
    <property type="component" value="Unassembled WGS sequence"/>
</dbReference>
<reference evidence="5 6" key="1">
    <citation type="submission" date="2024-10" db="EMBL/GenBank/DDBJ databases">
        <authorList>
            <person name="Topkara A.R."/>
            <person name="Saygin H."/>
        </authorList>
    </citation>
    <scope>NUCLEOTIDE SEQUENCE [LARGE SCALE GENOMIC DNA]</scope>
    <source>
        <strain evidence="5 6">M3C6</strain>
    </source>
</reference>
<keyword evidence="6" id="KW-1185">Reference proteome</keyword>
<keyword evidence="1" id="KW-0813">Transport</keyword>
<dbReference type="SUPFAM" id="SSF46458">
    <property type="entry name" value="Globin-like"/>
    <property type="match status" value="1"/>
</dbReference>
<evidence type="ECO:0000256" key="2">
    <source>
        <dbReference type="ARBA" id="ARBA00022617"/>
    </source>
</evidence>
<dbReference type="EMBL" id="JBICRM010000015">
    <property type="protein sequence ID" value="MFG1706416.1"/>
    <property type="molecule type" value="Genomic_DNA"/>
</dbReference>
<accession>A0ABW7AGH8</accession>
<dbReference type="Pfam" id="PF01152">
    <property type="entry name" value="Bac_globin"/>
    <property type="match status" value="1"/>
</dbReference>
<evidence type="ECO:0000256" key="3">
    <source>
        <dbReference type="ARBA" id="ARBA00022723"/>
    </source>
</evidence>
<proteinExistence type="predicted"/>
<dbReference type="Gene3D" id="1.10.490.10">
    <property type="entry name" value="Globins"/>
    <property type="match status" value="1"/>
</dbReference>